<reference evidence="1" key="1">
    <citation type="journal article" date="2017" name="Gigascience">
        <title>The genome draft of coconut (Cocos nucifera).</title>
        <authorList>
            <person name="Xiao Y."/>
            <person name="Xu P."/>
            <person name="Fan H."/>
            <person name="Baudouin L."/>
            <person name="Xia W."/>
            <person name="Bocs S."/>
            <person name="Xu J."/>
            <person name="Li Q."/>
            <person name="Guo A."/>
            <person name="Zhou L."/>
            <person name="Li J."/>
            <person name="Wu Y."/>
            <person name="Ma Z."/>
            <person name="Armero A."/>
            <person name="Issali A.E."/>
            <person name="Liu N."/>
            <person name="Peng M."/>
            <person name="Yang Y."/>
        </authorList>
    </citation>
    <scope>NUCLEOTIDE SEQUENCE</scope>
    <source>
        <tissue evidence="1">Spear leaf of Hainan Tall coconut</tissue>
    </source>
</reference>
<name>A0A8K0NCA1_COCNU</name>
<gene>
    <name evidence="1" type="ORF">COCNU_13G006900</name>
</gene>
<accession>A0A8K0NCA1</accession>
<dbReference type="AlphaFoldDB" id="A0A8K0NCA1"/>
<sequence>MASRTTKNCREGAELYQGIALSKKSIPLLEELGLPKGRFHVVVPEEVGVTFKNIK</sequence>
<dbReference type="Proteomes" id="UP000797356">
    <property type="component" value="Chromosome 13"/>
</dbReference>
<evidence type="ECO:0000313" key="2">
    <source>
        <dbReference type="Proteomes" id="UP000797356"/>
    </source>
</evidence>
<protein>
    <submittedName>
        <fullName evidence="1">Uncharacterized protein</fullName>
    </submittedName>
</protein>
<organism evidence="1 2">
    <name type="scientific">Cocos nucifera</name>
    <name type="common">Coconut palm</name>
    <dbReference type="NCBI Taxonomy" id="13894"/>
    <lineage>
        <taxon>Eukaryota</taxon>
        <taxon>Viridiplantae</taxon>
        <taxon>Streptophyta</taxon>
        <taxon>Embryophyta</taxon>
        <taxon>Tracheophyta</taxon>
        <taxon>Spermatophyta</taxon>
        <taxon>Magnoliopsida</taxon>
        <taxon>Liliopsida</taxon>
        <taxon>Arecaceae</taxon>
        <taxon>Arecoideae</taxon>
        <taxon>Cocoseae</taxon>
        <taxon>Attaleinae</taxon>
        <taxon>Cocos</taxon>
    </lineage>
</organism>
<evidence type="ECO:0000313" key="1">
    <source>
        <dbReference type="EMBL" id="KAG1366900.1"/>
    </source>
</evidence>
<keyword evidence="2" id="KW-1185">Reference proteome</keyword>
<reference evidence="1" key="2">
    <citation type="submission" date="2019-07" db="EMBL/GenBank/DDBJ databases">
        <authorList>
            <person name="Yang Y."/>
            <person name="Bocs S."/>
            <person name="Baudouin L."/>
        </authorList>
    </citation>
    <scope>NUCLEOTIDE SEQUENCE</scope>
    <source>
        <tissue evidence="1">Spear leaf of Hainan Tall coconut</tissue>
    </source>
</reference>
<comment type="caution">
    <text evidence="1">The sequence shown here is derived from an EMBL/GenBank/DDBJ whole genome shotgun (WGS) entry which is preliminary data.</text>
</comment>
<dbReference type="EMBL" id="CM017884">
    <property type="protein sequence ID" value="KAG1366900.1"/>
    <property type="molecule type" value="Genomic_DNA"/>
</dbReference>
<proteinExistence type="predicted"/>